<accession>A0A934RVP7</accession>
<reference evidence="4" key="1">
    <citation type="submission" date="2021-01" db="EMBL/GenBank/DDBJ databases">
        <title>Modified the classification status of verrucomicrobia.</title>
        <authorList>
            <person name="Feng X."/>
        </authorList>
    </citation>
    <scope>NUCLEOTIDE SEQUENCE</scope>
    <source>
        <strain evidence="4">KCTC 13126</strain>
    </source>
</reference>
<feature type="domain" description="Sulfatase N-terminal" evidence="3">
    <location>
        <begin position="27"/>
        <end position="329"/>
    </location>
</feature>
<keyword evidence="5" id="KW-1185">Reference proteome</keyword>
<comment type="caution">
    <text evidence="4">The sequence shown here is derived from an EMBL/GenBank/DDBJ whole genome shotgun (WGS) entry which is preliminary data.</text>
</comment>
<evidence type="ECO:0000256" key="2">
    <source>
        <dbReference type="ARBA" id="ARBA00022801"/>
    </source>
</evidence>
<evidence type="ECO:0000259" key="3">
    <source>
        <dbReference type="Pfam" id="PF00884"/>
    </source>
</evidence>
<organism evidence="4 5">
    <name type="scientific">Pelagicoccus mobilis</name>
    <dbReference type="NCBI Taxonomy" id="415221"/>
    <lineage>
        <taxon>Bacteria</taxon>
        <taxon>Pseudomonadati</taxon>
        <taxon>Verrucomicrobiota</taxon>
        <taxon>Opitutia</taxon>
        <taxon>Puniceicoccales</taxon>
        <taxon>Pelagicoccaceae</taxon>
        <taxon>Pelagicoccus</taxon>
    </lineage>
</organism>
<keyword evidence="2" id="KW-0378">Hydrolase</keyword>
<dbReference type="GO" id="GO:0004065">
    <property type="term" value="F:arylsulfatase activity"/>
    <property type="evidence" value="ECO:0007669"/>
    <property type="project" value="TreeGrafter"/>
</dbReference>
<dbReference type="InterPro" id="IPR000917">
    <property type="entry name" value="Sulfatase_N"/>
</dbReference>
<dbReference type="Gene3D" id="3.40.720.10">
    <property type="entry name" value="Alkaline Phosphatase, subunit A"/>
    <property type="match status" value="1"/>
</dbReference>
<name>A0A934RVP7_9BACT</name>
<protein>
    <submittedName>
        <fullName evidence="4">Sulfatase</fullName>
    </submittedName>
</protein>
<dbReference type="PANTHER" id="PTHR42693:SF53">
    <property type="entry name" value="ENDO-4-O-SULFATASE"/>
    <property type="match status" value="1"/>
</dbReference>
<sequence length="504" mass="57053">MKIRIPLVFFVALASACSVLVGEARKPNILWIFPEDMSPFLGCYGDPINAGHTPAIDRLAASGVRFERAYVSAPVCSASRSAIITGVMQTTTGTQEHRSSRWTDGEVVPAHVRIHLPEGMKTIPELMKEAGYFTFNNGKDDYNFHYDRRALYDIGTEESYVEGMNGWQGNKSPHGASVVHDVWSSRPDKDQPWFGQLTLRGGKGNNRFVREGELLADKAVPLPPYFPDTPAHRKAWTAHYNAVRGTDAEVETVMSQLEADGELENTIVFFFSDHGSNHSLRHKQFCYEGGVHVPLIVAGGHAAIGEGVVRSELVSGLDISATTLALAGAKMPDYLDGQNLFSPEYEEREFVISARDRCDFTIDQIRTVRTDTYRYIRNYFPERTLSQPQYRDKSKVVLDMRRLHAAGALTDYQEEHWFGLRPEEELYDIEKDPHQVNNLAKSPEFAAQLERHRKILEDWIAETGDLGQADEADVQLEATYNLWKDREQFRDQDTNPEYDKFRGK</sequence>
<comment type="similarity">
    <text evidence="1">Belongs to the sulfatase family.</text>
</comment>
<dbReference type="InterPro" id="IPR017850">
    <property type="entry name" value="Alkaline_phosphatase_core_sf"/>
</dbReference>
<dbReference type="Proteomes" id="UP000617628">
    <property type="component" value="Unassembled WGS sequence"/>
</dbReference>
<evidence type="ECO:0000313" key="4">
    <source>
        <dbReference type="EMBL" id="MBK1878575.1"/>
    </source>
</evidence>
<gene>
    <name evidence="4" type="ORF">JIN87_16965</name>
</gene>
<dbReference type="AlphaFoldDB" id="A0A934RVP7"/>
<dbReference type="SUPFAM" id="SSF53649">
    <property type="entry name" value="Alkaline phosphatase-like"/>
    <property type="match status" value="1"/>
</dbReference>
<dbReference type="CDD" id="cd16027">
    <property type="entry name" value="SGSH"/>
    <property type="match status" value="1"/>
</dbReference>
<evidence type="ECO:0000256" key="1">
    <source>
        <dbReference type="ARBA" id="ARBA00008779"/>
    </source>
</evidence>
<dbReference type="RefSeq" id="WP_200356787.1">
    <property type="nucleotide sequence ID" value="NZ_JAENIL010000032.1"/>
</dbReference>
<dbReference type="PROSITE" id="PS51257">
    <property type="entry name" value="PROKAR_LIPOPROTEIN"/>
    <property type="match status" value="1"/>
</dbReference>
<evidence type="ECO:0000313" key="5">
    <source>
        <dbReference type="Proteomes" id="UP000617628"/>
    </source>
</evidence>
<dbReference type="Pfam" id="PF00884">
    <property type="entry name" value="Sulfatase"/>
    <property type="match status" value="1"/>
</dbReference>
<dbReference type="EMBL" id="JAENIL010000032">
    <property type="protein sequence ID" value="MBK1878575.1"/>
    <property type="molecule type" value="Genomic_DNA"/>
</dbReference>
<dbReference type="PANTHER" id="PTHR42693">
    <property type="entry name" value="ARYLSULFATASE FAMILY MEMBER"/>
    <property type="match status" value="1"/>
</dbReference>
<dbReference type="InterPro" id="IPR050738">
    <property type="entry name" value="Sulfatase"/>
</dbReference>
<proteinExistence type="inferred from homology"/>